<evidence type="ECO:0000313" key="10">
    <source>
        <dbReference type="EMBL" id="SQB16686.1"/>
    </source>
</evidence>
<name>A0A174I9Z3_9FIRM</name>
<dbReference type="EMBL" id="CZAB01000014">
    <property type="protein sequence ID" value="CUO84072.1"/>
    <property type="molecule type" value="Genomic_DNA"/>
</dbReference>
<dbReference type="Proteomes" id="UP000251853">
    <property type="component" value="Unassembled WGS sequence"/>
</dbReference>
<evidence type="ECO:0000256" key="3">
    <source>
        <dbReference type="ARBA" id="ARBA00022475"/>
    </source>
</evidence>
<dbReference type="AlphaFoldDB" id="A0A174I9Z3"/>
<dbReference type="Proteomes" id="UP000095512">
    <property type="component" value="Unassembled WGS sequence"/>
</dbReference>
<evidence type="ECO:0000313" key="9">
    <source>
        <dbReference type="EMBL" id="CUO84072.1"/>
    </source>
</evidence>
<dbReference type="PANTHER" id="PTHR32024:SF1">
    <property type="entry name" value="KTR SYSTEM POTASSIUM UPTAKE PROTEIN B"/>
    <property type="match status" value="1"/>
</dbReference>
<gene>
    <name evidence="9" type="primary">ktrB_2</name>
    <name evidence="10" type="synonym">ktrB_1</name>
    <name evidence="9" type="ORF">ERS852480_02036</name>
    <name evidence="10" type="ORF">NCTC11224_05747</name>
</gene>
<protein>
    <submittedName>
        <fullName evidence="9">H(+)-transporting two-sector ATPase</fullName>
        <ecNumber evidence="9">3.6.3.14</ecNumber>
    </submittedName>
</protein>
<evidence type="ECO:0000256" key="1">
    <source>
        <dbReference type="ARBA" id="ARBA00004651"/>
    </source>
</evidence>
<accession>A0A174I9Z3</accession>
<feature type="transmembrane region" description="Helical" evidence="8">
    <location>
        <begin position="29"/>
        <end position="49"/>
    </location>
</feature>
<keyword evidence="5 8" id="KW-1133">Transmembrane helix</keyword>
<organism evidence="9 11">
    <name type="scientific">Enterocloster clostridioformis</name>
    <dbReference type="NCBI Taxonomy" id="1531"/>
    <lineage>
        <taxon>Bacteria</taxon>
        <taxon>Bacillati</taxon>
        <taxon>Bacillota</taxon>
        <taxon>Clostridia</taxon>
        <taxon>Lachnospirales</taxon>
        <taxon>Lachnospiraceae</taxon>
        <taxon>Enterocloster</taxon>
    </lineage>
</organism>
<keyword evidence="3" id="KW-1003">Cell membrane</keyword>
<evidence type="ECO:0000256" key="4">
    <source>
        <dbReference type="ARBA" id="ARBA00022692"/>
    </source>
</evidence>
<sequence>MTALSALVVCLGTFFMCILEPAVPFEDILFEITSAFGIVGLSTGITPGLSSLSKLLEVLVMYIGRLGPLTIVTIWVFKPTKSVSYAEGSISIG</sequence>
<dbReference type="EC" id="3.6.3.14" evidence="9"/>
<evidence type="ECO:0000256" key="8">
    <source>
        <dbReference type="SAM" id="Phobius"/>
    </source>
</evidence>
<evidence type="ECO:0000313" key="11">
    <source>
        <dbReference type="Proteomes" id="UP000095512"/>
    </source>
</evidence>
<proteinExistence type="predicted"/>
<dbReference type="GO" id="GO:0030001">
    <property type="term" value="P:metal ion transport"/>
    <property type="evidence" value="ECO:0007669"/>
    <property type="project" value="UniProtKB-ARBA"/>
</dbReference>
<reference evidence="9 11" key="1">
    <citation type="submission" date="2015-09" db="EMBL/GenBank/DDBJ databases">
        <authorList>
            <consortium name="Pathogen Informatics"/>
        </authorList>
    </citation>
    <scope>NUCLEOTIDE SEQUENCE [LARGE SCALE GENOMIC DNA]</scope>
    <source>
        <strain evidence="9 11">2789STDY5834865</strain>
    </source>
</reference>
<dbReference type="Pfam" id="PF02386">
    <property type="entry name" value="TrkH"/>
    <property type="match status" value="1"/>
</dbReference>
<keyword evidence="7 8" id="KW-0472">Membrane</keyword>
<dbReference type="GO" id="GO:0005886">
    <property type="term" value="C:plasma membrane"/>
    <property type="evidence" value="ECO:0007669"/>
    <property type="project" value="UniProtKB-SubCell"/>
</dbReference>
<reference evidence="10 12" key="2">
    <citation type="submission" date="2018-06" db="EMBL/GenBank/DDBJ databases">
        <authorList>
            <consortium name="Pathogen Informatics"/>
            <person name="Doyle S."/>
        </authorList>
    </citation>
    <scope>NUCLEOTIDE SEQUENCE [LARGE SCALE GENOMIC DNA]</scope>
    <source>
        <strain evidence="10 12">NCTC11224</strain>
    </source>
</reference>
<keyword evidence="6" id="KW-0406">Ion transport</keyword>
<feature type="transmembrane region" description="Helical" evidence="8">
    <location>
        <begin position="56"/>
        <end position="77"/>
    </location>
</feature>
<keyword evidence="12" id="KW-1185">Reference proteome</keyword>
<dbReference type="InterPro" id="IPR003445">
    <property type="entry name" value="Cat_transpt"/>
</dbReference>
<evidence type="ECO:0000313" key="12">
    <source>
        <dbReference type="Proteomes" id="UP000251853"/>
    </source>
</evidence>
<comment type="subcellular location">
    <subcellularLocation>
        <location evidence="1">Cell membrane</location>
        <topology evidence="1">Multi-pass membrane protein</topology>
    </subcellularLocation>
</comment>
<dbReference type="EMBL" id="UAVW01000021">
    <property type="protein sequence ID" value="SQB16686.1"/>
    <property type="molecule type" value="Genomic_DNA"/>
</dbReference>
<evidence type="ECO:0000256" key="7">
    <source>
        <dbReference type="ARBA" id="ARBA00023136"/>
    </source>
</evidence>
<dbReference type="GO" id="GO:0016787">
    <property type="term" value="F:hydrolase activity"/>
    <property type="evidence" value="ECO:0007669"/>
    <property type="project" value="UniProtKB-KW"/>
</dbReference>
<dbReference type="PANTHER" id="PTHR32024">
    <property type="entry name" value="TRK SYSTEM POTASSIUM UPTAKE PROTEIN TRKG-RELATED"/>
    <property type="match status" value="1"/>
</dbReference>
<evidence type="ECO:0000256" key="5">
    <source>
        <dbReference type="ARBA" id="ARBA00022989"/>
    </source>
</evidence>
<evidence type="ECO:0000256" key="6">
    <source>
        <dbReference type="ARBA" id="ARBA00023065"/>
    </source>
</evidence>
<keyword evidence="9" id="KW-0378">Hydrolase</keyword>
<evidence type="ECO:0000256" key="2">
    <source>
        <dbReference type="ARBA" id="ARBA00022448"/>
    </source>
</evidence>
<keyword evidence="4 8" id="KW-0812">Transmembrane</keyword>
<dbReference type="GO" id="GO:0008324">
    <property type="term" value="F:monoatomic cation transmembrane transporter activity"/>
    <property type="evidence" value="ECO:0007669"/>
    <property type="project" value="InterPro"/>
</dbReference>
<keyword evidence="2" id="KW-0813">Transport</keyword>